<dbReference type="EMBL" id="ARYC01001143">
    <property type="protein sequence ID" value="KEJ83029.1"/>
    <property type="molecule type" value="Genomic_DNA"/>
</dbReference>
<keyword evidence="3" id="KW-1185">Reference proteome</keyword>
<dbReference type="Proteomes" id="UP000053232">
    <property type="component" value="Unassembled WGS sequence"/>
</dbReference>
<comment type="caution">
    <text evidence="2">The sequence shown here is derived from an EMBL/GenBank/DDBJ whole genome shotgun (WGS) entry which is preliminary data.</text>
</comment>
<reference evidence="3" key="1">
    <citation type="journal article" date="2014" name="Cell">
        <title>The Architecture of a Scrambled Genome Reveals Massive Levels of Genomic Rearrangement during Development.</title>
        <authorList>
            <person name="Chen X."/>
            <person name="Bracht J.R."/>
            <person name="Goldman A.D."/>
            <person name="Dolzhenko E."/>
            <person name="Clay D.M."/>
            <person name="Swart E.C."/>
            <person name="Perlman D.H."/>
            <person name="Doak T.G."/>
            <person name="Stuart A."/>
            <person name="Amemiya C.T."/>
            <person name="Sebra R.P."/>
            <person name="Landweber L.F."/>
        </authorList>
    </citation>
    <scope>NUCLEOTIDE SEQUENCE [LARGE SCALE GENOMIC DNA]</scope>
    <source>
        <strain evidence="3">JRB310</strain>
    </source>
</reference>
<keyword evidence="1" id="KW-0175">Coiled coil</keyword>
<evidence type="ECO:0000256" key="1">
    <source>
        <dbReference type="SAM" id="Coils"/>
    </source>
</evidence>
<proteinExistence type="predicted"/>
<organism evidence="2 3">
    <name type="scientific">Oxytricha trifallax</name>
    <dbReference type="NCBI Taxonomy" id="1172189"/>
    <lineage>
        <taxon>Eukaryota</taxon>
        <taxon>Sar</taxon>
        <taxon>Alveolata</taxon>
        <taxon>Ciliophora</taxon>
        <taxon>Intramacronucleata</taxon>
        <taxon>Spirotrichea</taxon>
        <taxon>Stichotrichia</taxon>
        <taxon>Sporadotrichida</taxon>
        <taxon>Oxytrichidae</taxon>
        <taxon>Oxytrichinae</taxon>
        <taxon>Oxytricha</taxon>
    </lineage>
</organism>
<evidence type="ECO:0000313" key="2">
    <source>
        <dbReference type="EMBL" id="KEJ83029.1"/>
    </source>
</evidence>
<name>A0A073I056_9SPIT</name>
<evidence type="ECO:0000313" key="3">
    <source>
        <dbReference type="Proteomes" id="UP000053232"/>
    </source>
</evidence>
<protein>
    <submittedName>
        <fullName evidence="2">Uncharacterized protein</fullName>
    </submittedName>
</protein>
<accession>A0A073I056</accession>
<sequence>MATFQYHNYKEFICNLCRKQCLMYRIFSQVELFPFFVKSVEDALNHLKNQPCTLQFFCNDCYNTRILNQKIVQETVQSLTIQLNEAKQEIEVQKKEIKELNKKVEDLSYQQKVMFSFEDTKSDYNQLELQINQFTEYSENQGIQSQTEKLMETFNSQKIDGLLEISKQFESIVKVNIDETKENIKRIKLVSQQIQSIYGDFDPLKVTSKIKMEKFIDEEIKSQNLDKKIELMHEIQKFIMKYDKEPQTAKANYETQQ</sequence>
<dbReference type="AlphaFoldDB" id="A0A073I056"/>
<gene>
    <name evidence="2" type="ORF">OXYTRIMIC_333</name>
</gene>
<feature type="coiled-coil region" evidence="1">
    <location>
        <begin position="69"/>
        <end position="110"/>
    </location>
</feature>